<accession>A0ABQ9USU8</accession>
<keyword evidence="2" id="KW-1185">Reference proteome</keyword>
<protein>
    <submittedName>
        <fullName evidence="1">Pecanex-like protein 3</fullName>
    </submittedName>
</protein>
<evidence type="ECO:0000313" key="1">
    <source>
        <dbReference type="EMBL" id="KAK2100153.1"/>
    </source>
</evidence>
<evidence type="ECO:0000313" key="2">
    <source>
        <dbReference type="Proteomes" id="UP001266305"/>
    </source>
</evidence>
<proteinExistence type="predicted"/>
<name>A0ABQ9USU8_SAGOE</name>
<gene>
    <name evidence="1" type="primary">PCNX3_6</name>
    <name evidence="1" type="ORF">P7K49_021501</name>
</gene>
<comment type="caution">
    <text evidence="1">The sequence shown here is derived from an EMBL/GenBank/DDBJ whole genome shotgun (WGS) entry which is preliminary data.</text>
</comment>
<dbReference type="EMBL" id="JASSZA010000010">
    <property type="protein sequence ID" value="KAK2100153.1"/>
    <property type="molecule type" value="Genomic_DNA"/>
</dbReference>
<dbReference type="Proteomes" id="UP001266305">
    <property type="component" value="Unassembled WGS sequence"/>
</dbReference>
<reference evidence="1 2" key="1">
    <citation type="submission" date="2023-05" db="EMBL/GenBank/DDBJ databases">
        <title>B98-5 Cell Line De Novo Hybrid Assembly: An Optical Mapping Approach.</title>
        <authorList>
            <person name="Kananen K."/>
            <person name="Auerbach J.A."/>
            <person name="Kautto E."/>
            <person name="Blachly J.S."/>
        </authorList>
    </citation>
    <scope>NUCLEOTIDE SEQUENCE [LARGE SCALE GENOMIC DNA]</scope>
    <source>
        <strain evidence="1">B95-8</strain>
        <tissue evidence="1">Cell line</tissue>
    </source>
</reference>
<sequence>MVAGVYCLVVAVIFATIKTVNYRLHAMFDQGEIVEKRSTTMGELEEEPAQGDSNPHRDPGVEMTVFRKVSSTPPVRCSSQHSVFGFNQVSVSGPPP</sequence>
<organism evidence="1 2">
    <name type="scientific">Saguinus oedipus</name>
    <name type="common">Cotton-top tamarin</name>
    <name type="synonym">Oedipomidas oedipus</name>
    <dbReference type="NCBI Taxonomy" id="9490"/>
    <lineage>
        <taxon>Eukaryota</taxon>
        <taxon>Metazoa</taxon>
        <taxon>Chordata</taxon>
        <taxon>Craniata</taxon>
        <taxon>Vertebrata</taxon>
        <taxon>Euteleostomi</taxon>
        <taxon>Mammalia</taxon>
        <taxon>Eutheria</taxon>
        <taxon>Euarchontoglires</taxon>
        <taxon>Primates</taxon>
        <taxon>Haplorrhini</taxon>
        <taxon>Platyrrhini</taxon>
        <taxon>Cebidae</taxon>
        <taxon>Callitrichinae</taxon>
        <taxon>Saguinus</taxon>
    </lineage>
</organism>